<reference evidence="2 3" key="1">
    <citation type="submission" date="2014-05" db="EMBL/GenBank/DDBJ databases">
        <title>Draft Genome Sequence of Nitratireductor basaltis Strain UMTGB225, A Marine Bacterium Isolated from Green Barrel Tunicate.</title>
        <authorList>
            <person name="Gan H.Y."/>
        </authorList>
    </citation>
    <scope>NUCLEOTIDE SEQUENCE [LARGE SCALE GENOMIC DNA]</scope>
    <source>
        <strain evidence="2 3">UMTGB225</strain>
    </source>
</reference>
<feature type="transmembrane region" description="Helical" evidence="1">
    <location>
        <begin position="79"/>
        <end position="98"/>
    </location>
</feature>
<dbReference type="EMBL" id="JMQM01000003">
    <property type="protein sequence ID" value="KFB08039.1"/>
    <property type="molecule type" value="Genomic_DNA"/>
</dbReference>
<keyword evidence="1" id="KW-0472">Membrane</keyword>
<comment type="caution">
    <text evidence="2">The sequence shown here is derived from an EMBL/GenBank/DDBJ whole genome shotgun (WGS) entry which is preliminary data.</text>
</comment>
<sequence>MSEHTQKTSARSVFGDVLSHATNLVRGEFDLARTEINDNLKHAGAAVGMIVGGVVIALTALNILAAALVTALTEAGIPAGWSALIVGVVLALIAYILARKGMGDLKLSSLAPTRTSRNVRRDAAAVKESYNES</sequence>
<dbReference type="AlphaFoldDB" id="A0A084U503"/>
<organism evidence="2 3">
    <name type="scientific">Nitratireductor basaltis</name>
    <dbReference type="NCBI Taxonomy" id="472175"/>
    <lineage>
        <taxon>Bacteria</taxon>
        <taxon>Pseudomonadati</taxon>
        <taxon>Pseudomonadota</taxon>
        <taxon>Alphaproteobacteria</taxon>
        <taxon>Hyphomicrobiales</taxon>
        <taxon>Phyllobacteriaceae</taxon>
        <taxon>Nitratireductor</taxon>
    </lineage>
</organism>
<dbReference type="OrthoDB" id="7865288at2"/>
<keyword evidence="1" id="KW-0812">Transmembrane</keyword>
<dbReference type="Pfam" id="PF07332">
    <property type="entry name" value="Phage_holin_3_6"/>
    <property type="match status" value="1"/>
</dbReference>
<accession>A0A084U503</accession>
<proteinExistence type="predicted"/>
<feature type="transmembrane region" description="Helical" evidence="1">
    <location>
        <begin position="43"/>
        <end position="73"/>
    </location>
</feature>
<evidence type="ECO:0000313" key="2">
    <source>
        <dbReference type="EMBL" id="KFB08039.1"/>
    </source>
</evidence>
<protein>
    <recommendedName>
        <fullName evidence="4">Nutrient deprivation-induced protein</fullName>
    </recommendedName>
</protein>
<dbReference type="Proteomes" id="UP000053675">
    <property type="component" value="Unassembled WGS sequence"/>
</dbReference>
<evidence type="ECO:0000313" key="3">
    <source>
        <dbReference type="Proteomes" id="UP000053675"/>
    </source>
</evidence>
<dbReference type="STRING" id="472175.EL18_03249"/>
<name>A0A084U503_9HYPH</name>
<dbReference type="PATRIC" id="fig|472175.3.peg.3246"/>
<keyword evidence="1" id="KW-1133">Transmembrane helix</keyword>
<dbReference type="eggNOG" id="ENOG5032ZKH">
    <property type="taxonomic scope" value="Bacteria"/>
</dbReference>
<keyword evidence="3" id="KW-1185">Reference proteome</keyword>
<gene>
    <name evidence="2" type="ORF">EL18_03249</name>
</gene>
<dbReference type="RefSeq" id="WP_036486595.1">
    <property type="nucleotide sequence ID" value="NZ_JMQM01000003.1"/>
</dbReference>
<evidence type="ECO:0008006" key="4">
    <source>
        <dbReference type="Google" id="ProtNLM"/>
    </source>
</evidence>
<evidence type="ECO:0000256" key="1">
    <source>
        <dbReference type="SAM" id="Phobius"/>
    </source>
</evidence>
<dbReference type="InterPro" id="IPR009937">
    <property type="entry name" value="Phage_holin_3_6"/>
</dbReference>